<gene>
    <name evidence="10" type="ORF">HannXRQ_Chr02g0052421</name>
    <name evidence="9" type="ORF">HanXRQr2_Chr13g0591291</name>
</gene>
<dbReference type="GO" id="GO:0051603">
    <property type="term" value="P:proteolysis involved in protein catabolic process"/>
    <property type="evidence" value="ECO:0000318"/>
    <property type="project" value="GO_Central"/>
</dbReference>
<protein>
    <submittedName>
        <fullName evidence="9">Peptidase M48</fullName>
    </submittedName>
    <submittedName>
        <fullName evidence="10">Putative metalloendopeptidase OMA1</fullName>
    </submittedName>
</protein>
<accession>A0A251VIV1</accession>
<reference evidence="9 11" key="1">
    <citation type="journal article" date="2017" name="Nature">
        <title>The sunflower genome provides insights into oil metabolism, flowering and Asterid evolution.</title>
        <authorList>
            <person name="Badouin H."/>
            <person name="Gouzy J."/>
            <person name="Grassa C.J."/>
            <person name="Murat F."/>
            <person name="Staton S.E."/>
            <person name="Cottret L."/>
            <person name="Lelandais-Briere C."/>
            <person name="Owens G.L."/>
            <person name="Carrere S."/>
            <person name="Mayjonade B."/>
            <person name="Legrand L."/>
            <person name="Gill N."/>
            <person name="Kane N.C."/>
            <person name="Bowers J.E."/>
            <person name="Hubner S."/>
            <person name="Bellec A."/>
            <person name="Berard A."/>
            <person name="Berges H."/>
            <person name="Blanchet N."/>
            <person name="Boniface M.C."/>
            <person name="Brunel D."/>
            <person name="Catrice O."/>
            <person name="Chaidir N."/>
            <person name="Claudel C."/>
            <person name="Donnadieu C."/>
            <person name="Faraut T."/>
            <person name="Fievet G."/>
            <person name="Helmstetter N."/>
            <person name="King M."/>
            <person name="Knapp S.J."/>
            <person name="Lai Z."/>
            <person name="Le Paslier M.C."/>
            <person name="Lippi Y."/>
            <person name="Lorenzon L."/>
            <person name="Mandel J.R."/>
            <person name="Marage G."/>
            <person name="Marchand G."/>
            <person name="Marquand E."/>
            <person name="Bret-Mestries E."/>
            <person name="Morien E."/>
            <person name="Nambeesan S."/>
            <person name="Nguyen T."/>
            <person name="Pegot-Espagnet P."/>
            <person name="Pouilly N."/>
            <person name="Raftis F."/>
            <person name="Sallet E."/>
            <person name="Schiex T."/>
            <person name="Thomas J."/>
            <person name="Vandecasteele C."/>
            <person name="Vares D."/>
            <person name="Vear F."/>
            <person name="Vautrin S."/>
            <person name="Crespi M."/>
            <person name="Mangin B."/>
            <person name="Burke J.M."/>
            <person name="Salse J."/>
            <person name="Munos S."/>
            <person name="Vincourt P."/>
            <person name="Rieseberg L.H."/>
            <person name="Langlade N.B."/>
        </authorList>
    </citation>
    <scope>NUCLEOTIDE SEQUENCE [LARGE SCALE GENOMIC DNA]</scope>
    <source>
        <strain evidence="11">cv. SF193</strain>
        <tissue evidence="9">Leaves</tissue>
    </source>
</reference>
<dbReference type="AlphaFoldDB" id="A0A251VIV1"/>
<keyword evidence="1 6" id="KW-0645">Protease</keyword>
<evidence type="ECO:0000256" key="7">
    <source>
        <dbReference type="SAM" id="Phobius"/>
    </source>
</evidence>
<dbReference type="STRING" id="4232.A0A251VIV1"/>
<dbReference type="Gramene" id="mRNA:HanXRQr2_Chr13g0591291">
    <property type="protein sequence ID" value="mRNA:HanXRQr2_Chr13g0591291"/>
    <property type="gene ID" value="HanXRQr2_Chr13g0591291"/>
</dbReference>
<reference evidence="10" key="2">
    <citation type="submission" date="2017-02" db="EMBL/GenBank/DDBJ databases">
        <title>Sunflower complete genome.</title>
        <authorList>
            <person name="Langlade N."/>
            <person name="Munos S."/>
        </authorList>
    </citation>
    <scope>NUCLEOTIDE SEQUENCE [LARGE SCALE GENOMIC DNA]</scope>
    <source>
        <tissue evidence="10">Leaves</tissue>
    </source>
</reference>
<evidence type="ECO:0000313" key="10">
    <source>
        <dbReference type="EMBL" id="OTG35036.1"/>
    </source>
</evidence>
<dbReference type="Proteomes" id="UP000215914">
    <property type="component" value="Chromosome 2"/>
</dbReference>
<dbReference type="InParanoid" id="A0A251VIV1"/>
<dbReference type="GO" id="GO:0046872">
    <property type="term" value="F:metal ion binding"/>
    <property type="evidence" value="ECO:0007669"/>
    <property type="project" value="UniProtKB-KW"/>
</dbReference>
<evidence type="ECO:0000256" key="3">
    <source>
        <dbReference type="ARBA" id="ARBA00022801"/>
    </source>
</evidence>
<evidence type="ECO:0000313" key="11">
    <source>
        <dbReference type="Proteomes" id="UP000215914"/>
    </source>
</evidence>
<keyword evidence="11" id="KW-1185">Reference proteome</keyword>
<comment type="cofactor">
    <cofactor evidence="6">
        <name>Zn(2+)</name>
        <dbReference type="ChEBI" id="CHEBI:29105"/>
    </cofactor>
    <text evidence="6">Binds 1 zinc ion per subunit.</text>
</comment>
<dbReference type="GO" id="GO:0004222">
    <property type="term" value="F:metalloendopeptidase activity"/>
    <property type="evidence" value="ECO:0000318"/>
    <property type="project" value="GO_Central"/>
</dbReference>
<keyword evidence="3 6" id="KW-0378">Hydrolase</keyword>
<reference evidence="9" key="3">
    <citation type="submission" date="2020-06" db="EMBL/GenBank/DDBJ databases">
        <title>Helianthus annuus Genome sequencing and assembly Release 2.</title>
        <authorList>
            <person name="Gouzy J."/>
            <person name="Langlade N."/>
            <person name="Munos S."/>
        </authorList>
    </citation>
    <scope>NUCLEOTIDE SEQUENCE</scope>
    <source>
        <tissue evidence="9">Leaves</tissue>
    </source>
</reference>
<proteinExistence type="inferred from homology"/>
<evidence type="ECO:0000256" key="5">
    <source>
        <dbReference type="ARBA" id="ARBA00023049"/>
    </source>
</evidence>
<dbReference type="OMA" id="AIICHEV"/>
<keyword evidence="2" id="KW-0479">Metal-binding</keyword>
<evidence type="ECO:0000256" key="2">
    <source>
        <dbReference type="ARBA" id="ARBA00022723"/>
    </source>
</evidence>
<sequence>MAFWYRRSKLVFDKSFRSKITTASKPPLSITNNSNQQLRCILNHQPIRVTKKVSSFVDMSSHVAYSGYRCYHVDPRGVKVKVIQKKLEKKALVGVVVFLIGLTIWIVDVETIPYSKRKHFLLMPAVLERVVGENHFKKMKAEFVGKVLPVMHPDFMRVTLVLNRVIQALQIISGLKHLEGLQWEVLVVEDDAAYACCLPGGKIVVFTGLLEQFTTNEELAAIICHEVAHVVARHVAERFTRNFLVTPRLIFYMIFRPDSDSSALDYPFSQMMEIEADSIGLLLMAFAGYNPRVMPKVLEKMDKASANSVFHDYVSKHPMGKIRRELLPAEDKSGGEVDT</sequence>
<dbReference type="Gene3D" id="3.30.2010.10">
    <property type="entry name" value="Metalloproteases ('zincins'), catalytic domain"/>
    <property type="match status" value="1"/>
</dbReference>
<dbReference type="CDD" id="cd07331">
    <property type="entry name" value="M48C_Oma1_like"/>
    <property type="match status" value="1"/>
</dbReference>
<organism evidence="10 11">
    <name type="scientific">Helianthus annuus</name>
    <name type="common">Common sunflower</name>
    <dbReference type="NCBI Taxonomy" id="4232"/>
    <lineage>
        <taxon>Eukaryota</taxon>
        <taxon>Viridiplantae</taxon>
        <taxon>Streptophyta</taxon>
        <taxon>Embryophyta</taxon>
        <taxon>Tracheophyta</taxon>
        <taxon>Spermatophyta</taxon>
        <taxon>Magnoliopsida</taxon>
        <taxon>eudicotyledons</taxon>
        <taxon>Gunneridae</taxon>
        <taxon>Pentapetalae</taxon>
        <taxon>asterids</taxon>
        <taxon>campanulids</taxon>
        <taxon>Asterales</taxon>
        <taxon>Asteraceae</taxon>
        <taxon>Asteroideae</taxon>
        <taxon>Heliantheae alliance</taxon>
        <taxon>Heliantheae</taxon>
        <taxon>Helianthus</taxon>
    </lineage>
</organism>
<evidence type="ECO:0000313" key="9">
    <source>
        <dbReference type="EMBL" id="KAF5773683.1"/>
    </source>
</evidence>
<keyword evidence="7" id="KW-1133">Transmembrane helix</keyword>
<dbReference type="InterPro" id="IPR051156">
    <property type="entry name" value="Mito/Outer_Membr_Metalloprot"/>
</dbReference>
<evidence type="ECO:0000256" key="1">
    <source>
        <dbReference type="ARBA" id="ARBA00022670"/>
    </source>
</evidence>
<dbReference type="PANTHER" id="PTHR22726:SF1">
    <property type="entry name" value="METALLOENDOPEPTIDASE OMA1, MITOCHONDRIAL"/>
    <property type="match status" value="1"/>
</dbReference>
<name>A0A251VIV1_HELAN</name>
<keyword evidence="5 6" id="KW-0482">Metalloprotease</keyword>
<comment type="similarity">
    <text evidence="6">Belongs to the peptidase M48 family.</text>
</comment>
<feature type="transmembrane region" description="Helical" evidence="7">
    <location>
        <begin position="91"/>
        <end position="107"/>
    </location>
</feature>
<evidence type="ECO:0000256" key="4">
    <source>
        <dbReference type="ARBA" id="ARBA00022833"/>
    </source>
</evidence>
<evidence type="ECO:0000256" key="6">
    <source>
        <dbReference type="RuleBase" id="RU003983"/>
    </source>
</evidence>
<dbReference type="EMBL" id="CM007891">
    <property type="protein sequence ID" value="OTG35036.1"/>
    <property type="molecule type" value="Genomic_DNA"/>
</dbReference>
<keyword evidence="4 6" id="KW-0862">Zinc</keyword>
<dbReference type="GO" id="GO:0016020">
    <property type="term" value="C:membrane"/>
    <property type="evidence" value="ECO:0000318"/>
    <property type="project" value="GO_Central"/>
</dbReference>
<dbReference type="PANTHER" id="PTHR22726">
    <property type="entry name" value="METALLOENDOPEPTIDASE OMA1"/>
    <property type="match status" value="1"/>
</dbReference>
<dbReference type="EMBL" id="MNCJ02000328">
    <property type="protein sequence ID" value="KAF5773683.1"/>
    <property type="molecule type" value="Genomic_DNA"/>
</dbReference>
<dbReference type="InterPro" id="IPR001915">
    <property type="entry name" value="Peptidase_M48"/>
</dbReference>
<dbReference type="Pfam" id="PF01435">
    <property type="entry name" value="Peptidase_M48"/>
    <property type="match status" value="1"/>
</dbReference>
<keyword evidence="7" id="KW-0472">Membrane</keyword>
<evidence type="ECO:0000259" key="8">
    <source>
        <dbReference type="Pfam" id="PF01435"/>
    </source>
</evidence>
<keyword evidence="7" id="KW-0812">Transmembrane</keyword>
<feature type="domain" description="Peptidase M48" evidence="8">
    <location>
        <begin position="163"/>
        <end position="323"/>
    </location>
</feature>
<dbReference type="OrthoDB" id="7464992at2759"/>